<gene>
    <name evidence="1" type="ORF">FKR81_26945</name>
</gene>
<evidence type="ECO:0000313" key="2">
    <source>
        <dbReference type="Proteomes" id="UP000316639"/>
    </source>
</evidence>
<protein>
    <submittedName>
        <fullName evidence="1">DUF2891 family protein</fullName>
    </submittedName>
</protein>
<dbReference type="InterPro" id="IPR021365">
    <property type="entry name" value="DUF2891"/>
</dbReference>
<dbReference type="RefSeq" id="WP_146355751.1">
    <property type="nucleotide sequence ID" value="NZ_VOBR01000018.1"/>
</dbReference>
<dbReference type="Proteomes" id="UP000316639">
    <property type="component" value="Unassembled WGS sequence"/>
</dbReference>
<keyword evidence="2" id="KW-1185">Reference proteome</keyword>
<name>A0A563ENW3_9PSEU</name>
<proteinExistence type="predicted"/>
<accession>A0A563ENW3</accession>
<dbReference type="Pfam" id="PF11199">
    <property type="entry name" value="DUF2891"/>
    <property type="match status" value="1"/>
</dbReference>
<dbReference type="AlphaFoldDB" id="A0A563ENW3"/>
<organism evidence="1 2">
    <name type="scientific">Lentzea tibetensis</name>
    <dbReference type="NCBI Taxonomy" id="2591470"/>
    <lineage>
        <taxon>Bacteria</taxon>
        <taxon>Bacillati</taxon>
        <taxon>Actinomycetota</taxon>
        <taxon>Actinomycetes</taxon>
        <taxon>Pseudonocardiales</taxon>
        <taxon>Pseudonocardiaceae</taxon>
        <taxon>Lentzea</taxon>
    </lineage>
</organism>
<reference evidence="1 2" key="1">
    <citation type="submission" date="2019-07" db="EMBL/GenBank/DDBJ databases">
        <title>Lentzea xizangensis sp. nov., isolated from Qinghai-Tibetan Plateau Soils.</title>
        <authorList>
            <person name="Huang J."/>
        </authorList>
    </citation>
    <scope>NUCLEOTIDE SEQUENCE [LARGE SCALE GENOMIC DNA]</scope>
    <source>
        <strain evidence="1 2">FXJ1.1311</strain>
    </source>
</reference>
<evidence type="ECO:0000313" key="1">
    <source>
        <dbReference type="EMBL" id="TWP48930.1"/>
    </source>
</evidence>
<sequence>MDTTRLDDSTVTRLLLTAADNIQRDHPVHWTHVIDDDAQLVPQRVLHPVFAGSFDWHSCVHQTWLAVRLLRLRPSVEGADDARKALDALVTPANCATEAAFFASPSGRYWERPYGWAWLLLLDAELRVGELPWSVAPIASVLRDRWLEWISVARLPVRTGTHSNTAFATCLVFDAARAVGDVELASACVEAALRWHREDADYGGFEPDAADFLSPALNTADLMRRALGPVDFAAWFERFLPNLNEARWKGLREPFPVDDPSDPYGSHLAGLALSRAWNWEALAAALPAAHPYAELAATAASAHREAGWRYVFGHGYMADHWLGTFAAYLDVGAL</sequence>
<dbReference type="OrthoDB" id="9779797at2"/>
<dbReference type="EMBL" id="VOBR01000018">
    <property type="protein sequence ID" value="TWP48930.1"/>
    <property type="molecule type" value="Genomic_DNA"/>
</dbReference>
<comment type="caution">
    <text evidence="1">The sequence shown here is derived from an EMBL/GenBank/DDBJ whole genome shotgun (WGS) entry which is preliminary data.</text>
</comment>